<feature type="compositionally biased region" description="Basic and acidic residues" evidence="1">
    <location>
        <begin position="56"/>
        <end position="70"/>
    </location>
</feature>
<protein>
    <submittedName>
        <fullName evidence="2">Uncharacterized protein</fullName>
    </submittedName>
</protein>
<reference evidence="2 3" key="1">
    <citation type="journal article" date="2007" name="Proc. Natl. Acad. Sci. U.S.A.">
        <title>The tiny eukaryote Ostreococcus provides genomic insights into the paradox of plankton speciation.</title>
        <authorList>
            <person name="Palenik B."/>
            <person name="Grimwood J."/>
            <person name="Aerts A."/>
            <person name="Rouze P."/>
            <person name="Salamov A."/>
            <person name="Putnam N."/>
            <person name="Dupont C."/>
            <person name="Jorgensen R."/>
            <person name="Derelle E."/>
            <person name="Rombauts S."/>
            <person name="Zhou K."/>
            <person name="Otillar R."/>
            <person name="Merchant S.S."/>
            <person name="Podell S."/>
            <person name="Gaasterland T."/>
            <person name="Napoli C."/>
            <person name="Gendler K."/>
            <person name="Manuell A."/>
            <person name="Tai V."/>
            <person name="Vallon O."/>
            <person name="Piganeau G."/>
            <person name="Jancek S."/>
            <person name="Heijde M."/>
            <person name="Jabbari K."/>
            <person name="Bowler C."/>
            <person name="Lohr M."/>
            <person name="Robbens S."/>
            <person name="Werner G."/>
            <person name="Dubchak I."/>
            <person name="Pazour G.J."/>
            <person name="Ren Q."/>
            <person name="Paulsen I."/>
            <person name="Delwiche C."/>
            <person name="Schmutz J."/>
            <person name="Rokhsar D."/>
            <person name="Van de Peer Y."/>
            <person name="Moreau H."/>
            <person name="Grigoriev I.V."/>
        </authorList>
    </citation>
    <scope>NUCLEOTIDE SEQUENCE [LARGE SCALE GENOMIC DNA]</scope>
    <source>
        <strain evidence="2 3">CCE9901</strain>
    </source>
</reference>
<gene>
    <name evidence="2" type="ORF">OSTLU_18895</name>
</gene>
<sequence>MAPARDDENAMVRGKAARASGRESAGLGVGKTAAAKTPGRAALGNITNVGVGGRGASERARAKEGSEGVRARQSARAGEAKRAEAESSSFLESVKAKLTPAEAVEIRRLAERYVDETDDIEYFAGKTREEQMKELEATQRADVEARVRDLLGDGRGYGPSSVPARSTSADDAFFQTGVKHLKLADDVGAGSFELGMTKDDELDLCNFMSPSKAMGDDDYDDGMDLLRSAPSIDEALAFLDDDIDAMLAA</sequence>
<accession>A4SAJ5</accession>
<organism evidence="2 3">
    <name type="scientific">Ostreococcus lucimarinus (strain CCE9901)</name>
    <dbReference type="NCBI Taxonomy" id="436017"/>
    <lineage>
        <taxon>Eukaryota</taxon>
        <taxon>Viridiplantae</taxon>
        <taxon>Chlorophyta</taxon>
        <taxon>Mamiellophyceae</taxon>
        <taxon>Mamiellales</taxon>
        <taxon>Bathycoccaceae</taxon>
        <taxon>Ostreococcus</taxon>
    </lineage>
</organism>
<proteinExistence type="predicted"/>
<evidence type="ECO:0000313" key="2">
    <source>
        <dbReference type="EMBL" id="ABP00717.1"/>
    </source>
</evidence>
<dbReference type="KEGG" id="olu:OSTLU_18895"/>
<name>A4SAJ5_OSTLU</name>
<evidence type="ECO:0000256" key="1">
    <source>
        <dbReference type="SAM" id="MobiDB-lite"/>
    </source>
</evidence>
<dbReference type="Gramene" id="ABP00717">
    <property type="protein sequence ID" value="ABP00717"/>
    <property type="gene ID" value="OSTLU_18895"/>
</dbReference>
<dbReference type="EMBL" id="CP000599">
    <property type="protein sequence ID" value="ABP00717.1"/>
    <property type="molecule type" value="Genomic_DNA"/>
</dbReference>
<dbReference type="RefSeq" id="XP_001422400.1">
    <property type="nucleotide sequence ID" value="XM_001422363.1"/>
</dbReference>
<evidence type="ECO:0000313" key="3">
    <source>
        <dbReference type="Proteomes" id="UP000001568"/>
    </source>
</evidence>
<dbReference type="AlphaFoldDB" id="A4SAJ5"/>
<dbReference type="HOGENOM" id="CLU_1117254_0_0_1"/>
<feature type="region of interest" description="Disordered" evidence="1">
    <location>
        <begin position="1"/>
        <end position="90"/>
    </location>
</feature>
<dbReference type="GeneID" id="5006501"/>
<keyword evidence="3" id="KW-1185">Reference proteome</keyword>
<dbReference type="OrthoDB" id="10591784at2759"/>
<dbReference type="Proteomes" id="UP000001568">
    <property type="component" value="Chromosome 19"/>
</dbReference>
<feature type="compositionally biased region" description="Basic and acidic residues" evidence="1">
    <location>
        <begin position="1"/>
        <end position="10"/>
    </location>
</feature>